<organism evidence="2 3">
    <name type="scientific">Gossypium schwendimanii</name>
    <name type="common">Cotton</name>
    <dbReference type="NCBI Taxonomy" id="34291"/>
    <lineage>
        <taxon>Eukaryota</taxon>
        <taxon>Viridiplantae</taxon>
        <taxon>Streptophyta</taxon>
        <taxon>Embryophyta</taxon>
        <taxon>Tracheophyta</taxon>
        <taxon>Spermatophyta</taxon>
        <taxon>Magnoliopsida</taxon>
        <taxon>eudicotyledons</taxon>
        <taxon>Gunneridae</taxon>
        <taxon>Pentapetalae</taxon>
        <taxon>rosids</taxon>
        <taxon>malvids</taxon>
        <taxon>Malvales</taxon>
        <taxon>Malvaceae</taxon>
        <taxon>Malvoideae</taxon>
        <taxon>Gossypium</taxon>
    </lineage>
</organism>
<proteinExistence type="predicted"/>
<sequence>DPTPTLLNFPPYYHSQIPPHLPTKVIRKGKDIYYGSADFLAGGGGEAHETTAEAPEKASEKAKATHHVFLGSNQELAHLQTNGRVQSPRPFEEQ</sequence>
<comment type="caution">
    <text evidence="2">The sequence shown here is derived from an EMBL/GenBank/DDBJ whole genome shotgun (WGS) entry which is preliminary data.</text>
</comment>
<feature type="compositionally biased region" description="Basic and acidic residues" evidence="1">
    <location>
        <begin position="46"/>
        <end position="60"/>
    </location>
</feature>
<name>A0A7J9MYY7_GOSSC</name>
<keyword evidence="3" id="KW-1185">Reference proteome</keyword>
<feature type="non-terminal residue" evidence="2">
    <location>
        <position position="1"/>
    </location>
</feature>
<evidence type="ECO:0000313" key="2">
    <source>
        <dbReference type="EMBL" id="MBA0876198.1"/>
    </source>
</evidence>
<protein>
    <submittedName>
        <fullName evidence="2">Uncharacterized protein</fullName>
    </submittedName>
</protein>
<reference evidence="2 3" key="1">
    <citation type="journal article" date="2019" name="Genome Biol. Evol.">
        <title>Insights into the evolution of the New World diploid cottons (Gossypium, subgenus Houzingenia) based on genome sequencing.</title>
        <authorList>
            <person name="Grover C.E."/>
            <person name="Arick M.A. 2nd"/>
            <person name="Thrash A."/>
            <person name="Conover J.L."/>
            <person name="Sanders W.S."/>
            <person name="Peterson D.G."/>
            <person name="Frelichowski J.E."/>
            <person name="Scheffler J.A."/>
            <person name="Scheffler B.E."/>
            <person name="Wendel J.F."/>
        </authorList>
    </citation>
    <scope>NUCLEOTIDE SEQUENCE [LARGE SCALE GENOMIC DNA]</scope>
    <source>
        <strain evidence="2">1</strain>
        <tissue evidence="2">Leaf</tissue>
    </source>
</reference>
<dbReference type="Proteomes" id="UP000593576">
    <property type="component" value="Unassembled WGS sequence"/>
</dbReference>
<gene>
    <name evidence="2" type="ORF">Goshw_019993</name>
</gene>
<accession>A0A7J9MYY7</accession>
<dbReference type="AlphaFoldDB" id="A0A7J9MYY7"/>
<evidence type="ECO:0000256" key="1">
    <source>
        <dbReference type="SAM" id="MobiDB-lite"/>
    </source>
</evidence>
<dbReference type="EMBL" id="JABFAF010264005">
    <property type="protein sequence ID" value="MBA0876198.1"/>
    <property type="molecule type" value="Genomic_DNA"/>
</dbReference>
<feature type="region of interest" description="Disordered" evidence="1">
    <location>
        <begin position="41"/>
        <end position="60"/>
    </location>
</feature>
<evidence type="ECO:0000313" key="3">
    <source>
        <dbReference type="Proteomes" id="UP000593576"/>
    </source>
</evidence>